<accession>A0A814STX4</accession>
<dbReference type="SUPFAM" id="SSF53167">
    <property type="entry name" value="Purine and uridine phosphorylases"/>
    <property type="match status" value="1"/>
</dbReference>
<sequence>MAIGSLHVLIKGNTNSTVDQTLGSEMATSTNRGGTSKEHIVLIPLHKTSTENIVSLERRQIYDINDPNILHRGSGPNSDFIVYKNSQAAQNESESVHFSSRFNVYITDKQTQELHQESRHIRLWFYDVIRNQCLYDAHELIRSLLKSDEFPRDYFSFIKRLMELMRKYPNIRKIELEIITLENSLEPGNPMHQKDPKRYEDLIKEKLLDLLERAFPNTMQVNDLAKYVECDAQTVFQFLVELEKKNLVKHLDEDGQLWTRVIITASEEDTHKVILYKSVLEVSSVFQPTIAIITVNYFEKLAVDSMIENKVTFVRHKAGESNVYTIGTIGPHHVVSTKLPLLGRSRTAQISTGSTTTRLLGTFQHIAHVFVIGCAGGVPHYTDYTKHVRRGDIVVGYPNQEEYVYGIYEVEQSNEGFEFVSTCFKPKSFELYKIINSIKQSYQQTKYSNIQYPWEKFLSEGIQNLSSHNIDCIPPTHNDKLYLKMDSGDVVEVEHPTEQQPQQGNSSKQKNYHSPTLRFGMIAGGKNVVNNDYLKTVLSDTCNVLCFDSEIDQVLAAIQGNRTESFLIIRGISDYHDGTLNKDWQCFAALCAASFMKTIIYKIPVPKKNYQNEQDDEIL</sequence>
<feature type="domain" description="Winged helix-turn-helix" evidence="2">
    <location>
        <begin position="200"/>
        <end position="261"/>
    </location>
</feature>
<evidence type="ECO:0000259" key="2">
    <source>
        <dbReference type="Pfam" id="PF22979"/>
    </source>
</evidence>
<feature type="region of interest" description="Disordered" evidence="1">
    <location>
        <begin position="492"/>
        <end position="511"/>
    </location>
</feature>
<proteinExistence type="predicted"/>
<dbReference type="Proteomes" id="UP000681722">
    <property type="component" value="Unassembled WGS sequence"/>
</dbReference>
<organism evidence="3 5">
    <name type="scientific">Didymodactylos carnosus</name>
    <dbReference type="NCBI Taxonomy" id="1234261"/>
    <lineage>
        <taxon>Eukaryota</taxon>
        <taxon>Metazoa</taxon>
        <taxon>Spiralia</taxon>
        <taxon>Gnathifera</taxon>
        <taxon>Rotifera</taxon>
        <taxon>Eurotatoria</taxon>
        <taxon>Bdelloidea</taxon>
        <taxon>Philodinida</taxon>
        <taxon>Philodinidae</taxon>
        <taxon>Didymodactylos</taxon>
    </lineage>
</organism>
<gene>
    <name evidence="3" type="ORF">GPM918_LOCUS21087</name>
    <name evidence="4" type="ORF">SRO942_LOCUS21087</name>
</gene>
<dbReference type="AlphaFoldDB" id="A0A814STX4"/>
<dbReference type="Pfam" id="PF22979">
    <property type="entry name" value="HTH_69"/>
    <property type="match status" value="1"/>
</dbReference>
<dbReference type="Proteomes" id="UP000663829">
    <property type="component" value="Unassembled WGS sequence"/>
</dbReference>
<name>A0A814STX4_9BILA</name>
<keyword evidence="5" id="KW-1185">Reference proteome</keyword>
<evidence type="ECO:0000313" key="3">
    <source>
        <dbReference type="EMBL" id="CAF1149134.1"/>
    </source>
</evidence>
<dbReference type="GO" id="GO:0009116">
    <property type="term" value="P:nucleoside metabolic process"/>
    <property type="evidence" value="ECO:0007669"/>
    <property type="project" value="InterPro"/>
</dbReference>
<dbReference type="PANTHER" id="PTHR47705:SF1">
    <property type="entry name" value="PNP_UDP_1 DOMAIN-CONTAINING PROTEIN"/>
    <property type="match status" value="1"/>
</dbReference>
<dbReference type="InterPro" id="IPR035994">
    <property type="entry name" value="Nucleoside_phosphorylase_sf"/>
</dbReference>
<dbReference type="GO" id="GO:0003824">
    <property type="term" value="F:catalytic activity"/>
    <property type="evidence" value="ECO:0007669"/>
    <property type="project" value="InterPro"/>
</dbReference>
<comment type="caution">
    <text evidence="3">The sequence shown here is derived from an EMBL/GenBank/DDBJ whole genome shotgun (WGS) entry which is preliminary data.</text>
</comment>
<evidence type="ECO:0000313" key="4">
    <source>
        <dbReference type="EMBL" id="CAF3912727.1"/>
    </source>
</evidence>
<dbReference type="Gene3D" id="3.40.50.1580">
    <property type="entry name" value="Nucleoside phosphorylase domain"/>
    <property type="match status" value="1"/>
</dbReference>
<dbReference type="EMBL" id="CAJOBC010006841">
    <property type="protein sequence ID" value="CAF3912727.1"/>
    <property type="molecule type" value="Genomic_DNA"/>
</dbReference>
<reference evidence="3" key="1">
    <citation type="submission" date="2021-02" db="EMBL/GenBank/DDBJ databases">
        <authorList>
            <person name="Nowell W R."/>
        </authorList>
    </citation>
    <scope>NUCLEOTIDE SEQUENCE</scope>
</reference>
<evidence type="ECO:0000313" key="5">
    <source>
        <dbReference type="Proteomes" id="UP000663829"/>
    </source>
</evidence>
<dbReference type="EMBL" id="CAJNOQ010006840">
    <property type="protein sequence ID" value="CAF1149134.1"/>
    <property type="molecule type" value="Genomic_DNA"/>
</dbReference>
<feature type="compositionally biased region" description="Polar residues" evidence="1">
    <location>
        <begin position="498"/>
        <end position="511"/>
    </location>
</feature>
<protein>
    <recommendedName>
        <fullName evidence="2">Winged helix-turn-helix domain-containing protein</fullName>
    </recommendedName>
</protein>
<dbReference type="PANTHER" id="PTHR47705">
    <property type="entry name" value="AGAP000321-PA"/>
    <property type="match status" value="1"/>
</dbReference>
<evidence type="ECO:0000256" key="1">
    <source>
        <dbReference type="SAM" id="MobiDB-lite"/>
    </source>
</evidence>
<dbReference type="OrthoDB" id="1577640at2759"/>
<dbReference type="InterPro" id="IPR055121">
    <property type="entry name" value="HTH_69"/>
</dbReference>